<dbReference type="Proteomes" id="UP000294746">
    <property type="component" value="Unassembled WGS sequence"/>
</dbReference>
<evidence type="ECO:0000259" key="1">
    <source>
        <dbReference type="Pfam" id="PF12652"/>
    </source>
</evidence>
<keyword evidence="2" id="KW-0946">Virion</keyword>
<feature type="domain" description="Protein CotJB" evidence="1">
    <location>
        <begin position="11"/>
        <end position="86"/>
    </location>
</feature>
<reference evidence="2 3" key="1">
    <citation type="submission" date="2019-03" db="EMBL/GenBank/DDBJ databases">
        <title>Genomic Encyclopedia of Type Strains, Phase IV (KMG-IV): sequencing the most valuable type-strain genomes for metagenomic binning, comparative biology and taxonomic classification.</title>
        <authorList>
            <person name="Goeker M."/>
        </authorList>
    </citation>
    <scope>NUCLEOTIDE SEQUENCE [LARGE SCALE GENOMIC DNA]</scope>
    <source>
        <strain evidence="2 3">DSM 46831</strain>
    </source>
</reference>
<dbReference type="OrthoDB" id="9804099at2"/>
<dbReference type="RefSeq" id="WP_131848067.1">
    <property type="nucleotide sequence ID" value="NZ_SLXV01000006.1"/>
</dbReference>
<keyword evidence="2" id="KW-0167">Capsid protein</keyword>
<evidence type="ECO:0000313" key="3">
    <source>
        <dbReference type="Proteomes" id="UP000294746"/>
    </source>
</evidence>
<dbReference type="Pfam" id="PF12652">
    <property type="entry name" value="CotJB"/>
    <property type="match status" value="1"/>
</dbReference>
<dbReference type="InterPro" id="IPR016571">
    <property type="entry name" value="Spore_coat_assembly_CotJB"/>
</dbReference>
<evidence type="ECO:0000313" key="2">
    <source>
        <dbReference type="EMBL" id="TCP69722.1"/>
    </source>
</evidence>
<gene>
    <name evidence="2" type="ORF">EDD57_10637</name>
</gene>
<accession>A0A4R2SEW8</accession>
<dbReference type="PIRSF" id="PIRSF010606">
    <property type="entry name" value="Spore_coat_CotJB"/>
    <property type="match status" value="1"/>
</dbReference>
<sequence length="87" mass="10324">MNTPLPPEYYELLEELQAVDFALVELTLYLDTHPKDMDSIRQFNGLAKKRKKLAKEYEARYGPLLQFGRSYSDEDWSWGKAPWPWQV</sequence>
<organism evidence="2 3">
    <name type="scientific">Baia soyae</name>
    <dbReference type="NCBI Taxonomy" id="1544746"/>
    <lineage>
        <taxon>Bacteria</taxon>
        <taxon>Bacillati</taxon>
        <taxon>Bacillota</taxon>
        <taxon>Bacilli</taxon>
        <taxon>Bacillales</taxon>
        <taxon>Thermoactinomycetaceae</taxon>
        <taxon>Baia</taxon>
    </lineage>
</organism>
<comment type="caution">
    <text evidence="2">The sequence shown here is derived from an EMBL/GenBank/DDBJ whole genome shotgun (WGS) entry which is preliminary data.</text>
</comment>
<name>A0A4R2SEW8_9BACL</name>
<dbReference type="AlphaFoldDB" id="A0A4R2SEW8"/>
<proteinExistence type="predicted"/>
<keyword evidence="3" id="KW-1185">Reference proteome</keyword>
<dbReference type="InterPro" id="IPR024207">
    <property type="entry name" value="CotJB_dom"/>
</dbReference>
<dbReference type="EMBL" id="SLXV01000006">
    <property type="protein sequence ID" value="TCP69722.1"/>
    <property type="molecule type" value="Genomic_DNA"/>
</dbReference>
<protein>
    <submittedName>
        <fullName evidence="2">Spore coat protein JB</fullName>
    </submittedName>
</protein>